<gene>
    <name evidence="1" type="ORF">KUCAC02_028477</name>
</gene>
<evidence type="ECO:0000313" key="1">
    <source>
        <dbReference type="EMBL" id="KAI4820500.1"/>
    </source>
</evidence>
<sequence length="76" mass="9265">MFLLFLVVWIIMGRGLRVGLRIIEWRSVSIVQISITHWCQKTSERDHSHWQQRSCCHLMRADEEYETYQLIFPWSL</sequence>
<comment type="caution">
    <text evidence="1">The sequence shown here is derived from an EMBL/GenBank/DDBJ whole genome shotgun (WGS) entry which is preliminary data.</text>
</comment>
<dbReference type="Proteomes" id="UP001057452">
    <property type="component" value="Chromosome 9"/>
</dbReference>
<accession>A0ACB9X1Y0</accession>
<protein>
    <submittedName>
        <fullName evidence="1">Uncharacterized protein</fullName>
    </submittedName>
</protein>
<reference evidence="1" key="1">
    <citation type="submission" date="2022-05" db="EMBL/GenBank/DDBJ databases">
        <title>Chromosome-level genome of Chaenocephalus aceratus.</title>
        <authorList>
            <person name="Park H."/>
        </authorList>
    </citation>
    <scope>NUCLEOTIDE SEQUENCE</scope>
    <source>
        <strain evidence="1">KU_202001</strain>
    </source>
</reference>
<evidence type="ECO:0000313" key="2">
    <source>
        <dbReference type="Proteomes" id="UP001057452"/>
    </source>
</evidence>
<dbReference type="EMBL" id="CM043793">
    <property type="protein sequence ID" value="KAI4820500.1"/>
    <property type="molecule type" value="Genomic_DNA"/>
</dbReference>
<proteinExistence type="predicted"/>
<name>A0ACB9X1Y0_CHAAC</name>
<organism evidence="1 2">
    <name type="scientific">Chaenocephalus aceratus</name>
    <name type="common">Blackfin icefish</name>
    <name type="synonym">Chaenichthys aceratus</name>
    <dbReference type="NCBI Taxonomy" id="36190"/>
    <lineage>
        <taxon>Eukaryota</taxon>
        <taxon>Metazoa</taxon>
        <taxon>Chordata</taxon>
        <taxon>Craniata</taxon>
        <taxon>Vertebrata</taxon>
        <taxon>Euteleostomi</taxon>
        <taxon>Actinopterygii</taxon>
        <taxon>Neopterygii</taxon>
        <taxon>Teleostei</taxon>
        <taxon>Neoteleostei</taxon>
        <taxon>Acanthomorphata</taxon>
        <taxon>Eupercaria</taxon>
        <taxon>Perciformes</taxon>
        <taxon>Notothenioidei</taxon>
        <taxon>Channichthyidae</taxon>
        <taxon>Chaenocephalus</taxon>
    </lineage>
</organism>
<keyword evidence="2" id="KW-1185">Reference proteome</keyword>